<feature type="region of interest" description="Disordered" evidence="1">
    <location>
        <begin position="561"/>
        <end position="665"/>
    </location>
</feature>
<organism evidence="2 3">
    <name type="scientific">Venturia inaequalis</name>
    <name type="common">Apple scab fungus</name>
    <dbReference type="NCBI Taxonomy" id="5025"/>
    <lineage>
        <taxon>Eukaryota</taxon>
        <taxon>Fungi</taxon>
        <taxon>Dikarya</taxon>
        <taxon>Ascomycota</taxon>
        <taxon>Pezizomycotina</taxon>
        <taxon>Dothideomycetes</taxon>
        <taxon>Pleosporomycetidae</taxon>
        <taxon>Venturiales</taxon>
        <taxon>Venturiaceae</taxon>
        <taxon>Venturia</taxon>
    </lineage>
</organism>
<feature type="compositionally biased region" description="Basic and acidic residues" evidence="1">
    <location>
        <begin position="312"/>
        <end position="322"/>
    </location>
</feature>
<feature type="region of interest" description="Disordered" evidence="1">
    <location>
        <begin position="723"/>
        <end position="743"/>
    </location>
</feature>
<feature type="compositionally biased region" description="Basic and acidic residues" evidence="1">
    <location>
        <begin position="193"/>
        <end position="204"/>
    </location>
</feature>
<evidence type="ECO:0000313" key="3">
    <source>
        <dbReference type="Proteomes" id="UP000447873"/>
    </source>
</evidence>
<feature type="compositionally biased region" description="Polar residues" evidence="1">
    <location>
        <begin position="647"/>
        <end position="665"/>
    </location>
</feature>
<dbReference type="AlphaFoldDB" id="A0A8H3UBR7"/>
<feature type="compositionally biased region" description="Polar residues" evidence="1">
    <location>
        <begin position="127"/>
        <end position="136"/>
    </location>
</feature>
<feature type="region of interest" description="Disordered" evidence="1">
    <location>
        <begin position="426"/>
        <end position="475"/>
    </location>
</feature>
<proteinExistence type="predicted"/>
<feature type="region of interest" description="Disordered" evidence="1">
    <location>
        <begin position="42"/>
        <end position="345"/>
    </location>
</feature>
<dbReference type="EMBL" id="WNWS01000469">
    <property type="protein sequence ID" value="KAE9967214.1"/>
    <property type="molecule type" value="Genomic_DNA"/>
</dbReference>
<gene>
    <name evidence="2" type="ORF">EG328_008320</name>
</gene>
<feature type="compositionally biased region" description="Low complexity" evidence="1">
    <location>
        <begin position="727"/>
        <end position="740"/>
    </location>
</feature>
<dbReference type="Proteomes" id="UP000447873">
    <property type="component" value="Unassembled WGS sequence"/>
</dbReference>
<feature type="region of interest" description="Disordered" evidence="1">
    <location>
        <begin position="1"/>
        <end position="25"/>
    </location>
</feature>
<feature type="compositionally biased region" description="Basic and acidic residues" evidence="1">
    <location>
        <begin position="230"/>
        <end position="254"/>
    </location>
</feature>
<evidence type="ECO:0000313" key="2">
    <source>
        <dbReference type="EMBL" id="KAE9967214.1"/>
    </source>
</evidence>
<name>A0A8H3UBR7_VENIN</name>
<reference evidence="2 3" key="1">
    <citation type="submission" date="2018-12" db="EMBL/GenBank/DDBJ databases">
        <title>Venturia inaequalis Genome Resource.</title>
        <authorList>
            <person name="Lichtner F.J."/>
        </authorList>
    </citation>
    <scope>NUCLEOTIDE SEQUENCE [LARGE SCALE GENOMIC DNA]</scope>
    <source>
        <strain evidence="2 3">120213</strain>
    </source>
</reference>
<evidence type="ECO:0000256" key="1">
    <source>
        <dbReference type="SAM" id="MobiDB-lite"/>
    </source>
</evidence>
<sequence length="879" mass="96740">MFRKPPVTNLPSKPPTAQVPTKTPIITRGKVASLVQLHDTKVREQEAAAAPPPLLRTETGRGRGRGRTETIREGADKPPASLVPVWKPQFQESKDESSPFQSHRQKSLVPRPSAIPRGHSPIAQPSRRASTNQPSEGQEILREQQSRRSITGIHAEDQYAWQQLVTRNDPWSKRASGQRKPSSNLTPHQAPPPERRNSRRDSSVRRSLRPVKVQPMSDDSIPSISDDDARDWSLDPVSERKGDWTTRRTSRETSKSSYTDPRQGLFYGELSPPQPPVVPQASPAADRLNPFARRDSSGTTMRSVSPFAQRESMSHKAFERVRSMSPPSVNEEPKMYTPAPQRPSEPCIATYITRKLSQHWTDPPTSMLGSPPAVRVPPSSPLPAHHIDSSLVQDILSSIDSVLTEHTTALQTVITKSHQLLHEKERLCPSVSPRRSPKAISPANLSPSHSLKSLHSSKSVSPRSPSLEDSPKLLRQRTTSVPKLLQLINTTASDMGLPVTVVEKRDSLALARKLAAERRDSLPKSITRSDLTMVSDDQTPLLARAGSTVNGRAFRTVTPPRITVSEEDHPLQPPNTRAPSPGAARPDLSQAALERLPSASRLPTLSVMTPSTPSTISPMPHMQHLSWPAPHHSTDLSASEEVDDQHSSLPGQQFISSGESAVSPGVQSIISPSDYLALESRDSSPRMFTQSNMPTPSDELSEHEPVRVDLEHEYDRDAALAQRATRTSLTSVPSSVPTTPYRQISPNWNHPQWLLEPLDLASARKPTAAVVSDMIKAVMEPEPVLAASESGANGIPVITTDNENTDKETTRRIPRIIPLLPSPTLFHPILVRRKCRPPGHMMGLLKLLRSRIFLLRSRCAAPVFLLKITETVGSEIVAA</sequence>
<feature type="compositionally biased region" description="Low complexity" evidence="1">
    <location>
        <begin position="445"/>
        <end position="467"/>
    </location>
</feature>
<feature type="compositionally biased region" description="Basic and acidic residues" evidence="1">
    <location>
        <begin position="58"/>
        <end position="76"/>
    </location>
</feature>
<accession>A0A8H3UBR7</accession>
<protein>
    <submittedName>
        <fullName evidence="2">Uncharacterized protein</fullName>
    </submittedName>
</protein>
<comment type="caution">
    <text evidence="2">The sequence shown here is derived from an EMBL/GenBank/DDBJ whole genome shotgun (WGS) entry which is preliminary data.</text>
</comment>
<feature type="compositionally biased region" description="Low complexity" evidence="1">
    <location>
        <begin position="608"/>
        <end position="622"/>
    </location>
</feature>